<dbReference type="STRING" id="428990.SAMN06295987_108114"/>
<keyword evidence="9" id="KW-1185">Reference proteome</keyword>
<evidence type="ECO:0000313" key="8">
    <source>
        <dbReference type="EMBL" id="SLK08753.1"/>
    </source>
</evidence>
<evidence type="ECO:0000256" key="3">
    <source>
        <dbReference type="ARBA" id="ARBA00022723"/>
    </source>
</evidence>
<feature type="binding site" evidence="5">
    <location>
        <position position="126"/>
    </location>
    <ligand>
        <name>substrate</name>
    </ligand>
</feature>
<keyword evidence="4 6" id="KW-0460">Magnesium</keyword>
<reference evidence="9" key="1">
    <citation type="submission" date="2017-02" db="EMBL/GenBank/DDBJ databases">
        <authorList>
            <person name="Varghese N."/>
            <person name="Submissions S."/>
        </authorList>
    </citation>
    <scope>NUCLEOTIDE SEQUENCE [LARGE SCALE GENOMIC DNA]</scope>
    <source>
        <strain evidence="9">SM117</strain>
    </source>
</reference>
<dbReference type="InterPro" id="IPR005000">
    <property type="entry name" value="Aldolase/citrate-lyase_domain"/>
</dbReference>
<dbReference type="Pfam" id="PF03328">
    <property type="entry name" value="HpcH_HpaI"/>
    <property type="match status" value="1"/>
</dbReference>
<evidence type="ECO:0000256" key="4">
    <source>
        <dbReference type="ARBA" id="ARBA00022842"/>
    </source>
</evidence>
<dbReference type="Gene3D" id="3.20.20.60">
    <property type="entry name" value="Phosphoenolpyruvate-binding domains"/>
    <property type="match status" value="1"/>
</dbReference>
<feature type="binding site" evidence="6">
    <location>
        <position position="153"/>
    </location>
    <ligand>
        <name>Mg(2+)</name>
        <dbReference type="ChEBI" id="CHEBI:18420"/>
    </ligand>
</feature>
<keyword evidence="3 6" id="KW-0479">Metal-binding</keyword>
<evidence type="ECO:0000256" key="6">
    <source>
        <dbReference type="PIRSR" id="PIRSR015582-2"/>
    </source>
</evidence>
<feature type="binding site" evidence="6">
    <location>
        <position position="126"/>
    </location>
    <ligand>
        <name>Mg(2+)</name>
        <dbReference type="ChEBI" id="CHEBI:18420"/>
    </ligand>
</feature>
<evidence type="ECO:0000256" key="2">
    <source>
        <dbReference type="ARBA" id="ARBA00005568"/>
    </source>
</evidence>
<proteinExistence type="inferred from homology"/>
<feature type="binding site" evidence="5">
    <location>
        <position position="66"/>
    </location>
    <ligand>
        <name>substrate</name>
    </ligand>
</feature>
<accession>A0A1U6IL64</accession>
<dbReference type="SUPFAM" id="SSF51621">
    <property type="entry name" value="Phosphoenolpyruvate/pyruvate domain"/>
    <property type="match status" value="1"/>
</dbReference>
<comment type="cofactor">
    <cofactor evidence="1">
        <name>Mg(2+)</name>
        <dbReference type="ChEBI" id="CHEBI:18420"/>
    </cofactor>
</comment>
<comment type="similarity">
    <text evidence="2">Belongs to the HpcH/HpaI aldolase family.</text>
</comment>
<dbReference type="EMBL" id="FVZE01000008">
    <property type="protein sequence ID" value="SLK08753.1"/>
    <property type="molecule type" value="Genomic_DNA"/>
</dbReference>
<dbReference type="Proteomes" id="UP000190989">
    <property type="component" value="Unassembled WGS sequence"/>
</dbReference>
<dbReference type="InterPro" id="IPR011206">
    <property type="entry name" value="Citrate_lyase_beta/mcl1/mcl2"/>
</dbReference>
<dbReference type="GO" id="GO:0000287">
    <property type="term" value="F:magnesium ion binding"/>
    <property type="evidence" value="ECO:0007669"/>
    <property type="project" value="TreeGrafter"/>
</dbReference>
<dbReference type="PIRSF" id="PIRSF015582">
    <property type="entry name" value="Cit_lyase_B"/>
    <property type="match status" value="1"/>
</dbReference>
<evidence type="ECO:0000256" key="1">
    <source>
        <dbReference type="ARBA" id="ARBA00001946"/>
    </source>
</evidence>
<evidence type="ECO:0000259" key="7">
    <source>
        <dbReference type="Pfam" id="PF03328"/>
    </source>
</evidence>
<dbReference type="AlphaFoldDB" id="A0A1U6IL64"/>
<evidence type="ECO:0000256" key="5">
    <source>
        <dbReference type="PIRSR" id="PIRSR015582-1"/>
    </source>
</evidence>
<dbReference type="GO" id="GO:0016829">
    <property type="term" value="F:lyase activity"/>
    <property type="evidence" value="ECO:0007669"/>
    <property type="project" value="UniProtKB-KW"/>
</dbReference>
<protein>
    <submittedName>
        <fullName evidence="8">Citrate lyase subunit beta / citryl-CoA lyase</fullName>
    </submittedName>
</protein>
<dbReference type="InterPro" id="IPR040442">
    <property type="entry name" value="Pyrv_kinase-like_dom_sf"/>
</dbReference>
<evidence type="ECO:0000313" key="9">
    <source>
        <dbReference type="Proteomes" id="UP000190989"/>
    </source>
</evidence>
<organism evidence="8 9">
    <name type="scientific">Novosphingobium mathurense</name>
    <dbReference type="NCBI Taxonomy" id="428990"/>
    <lineage>
        <taxon>Bacteria</taxon>
        <taxon>Pseudomonadati</taxon>
        <taxon>Pseudomonadota</taxon>
        <taxon>Alphaproteobacteria</taxon>
        <taxon>Sphingomonadales</taxon>
        <taxon>Sphingomonadaceae</taxon>
        <taxon>Novosphingobium</taxon>
    </lineage>
</organism>
<dbReference type="PANTHER" id="PTHR32308:SF0">
    <property type="entry name" value="HPCH_HPAI ALDOLASE_CITRATE LYASE DOMAIN-CONTAINING PROTEIN"/>
    <property type="match status" value="1"/>
</dbReference>
<name>A0A1U6IL64_9SPHN</name>
<gene>
    <name evidence="8" type="ORF">SAMN06295987_108114</name>
</gene>
<dbReference type="InterPro" id="IPR015813">
    <property type="entry name" value="Pyrv/PenolPyrv_kinase-like_dom"/>
</dbReference>
<dbReference type="RefSeq" id="WP_176168116.1">
    <property type="nucleotide sequence ID" value="NZ_FVZE01000008.1"/>
</dbReference>
<dbReference type="GO" id="GO:0006107">
    <property type="term" value="P:oxaloacetate metabolic process"/>
    <property type="evidence" value="ECO:0007669"/>
    <property type="project" value="TreeGrafter"/>
</dbReference>
<feature type="domain" description="HpcH/HpaI aldolase/citrate lyase" evidence="7">
    <location>
        <begin position="4"/>
        <end position="222"/>
    </location>
</feature>
<keyword evidence="8" id="KW-0456">Lyase</keyword>
<sequence length="285" mass="30210">MLARSYLYCPGNRADLLAKLGRTGADAIILDLEDAVPLAAKQDARRVVRDFLRNGAGGLALPIFVRINPGDLGLEDIAAIGSTGLTGVVAAKAEDAADLAKLDRALAAEMSNAAEGWELMIYPLIESAKGLYSLDGLAAVSPRVRRFFFGAVDYVRDLGGRPTADRLETLFARSRLVAKSRQLKLDAPVAHVYLPLSDTNGLAVACAEDRALGFFGRSCIHPSQVNAVNSAFTPSAAELQQAKAIVAAHRKAREHGSGALILEDGTFVDEATARQASHLLSLFGT</sequence>
<dbReference type="PANTHER" id="PTHR32308">
    <property type="entry name" value="LYASE BETA SUBUNIT, PUTATIVE (AFU_ORTHOLOGUE AFUA_4G13030)-RELATED"/>
    <property type="match status" value="1"/>
</dbReference>